<dbReference type="PANTHER" id="PTHR22683:SF1">
    <property type="entry name" value="TYPE VII SECRETION SYSTEM PROTEIN ESSC"/>
    <property type="match status" value="1"/>
</dbReference>
<dbReference type="RefSeq" id="WP_027850877.1">
    <property type="nucleotide sequence ID" value="NZ_BSOR01000017.1"/>
</dbReference>
<evidence type="ECO:0000313" key="7">
    <source>
        <dbReference type="Proteomes" id="UP001156682"/>
    </source>
</evidence>
<proteinExistence type="predicted"/>
<dbReference type="InterPro" id="IPR017646">
    <property type="entry name" value="Dnd_assoc_2"/>
</dbReference>
<evidence type="ECO:0000256" key="2">
    <source>
        <dbReference type="ARBA" id="ARBA00022840"/>
    </source>
</evidence>
<dbReference type="PANTHER" id="PTHR22683">
    <property type="entry name" value="SPORULATION PROTEIN RELATED"/>
    <property type="match status" value="1"/>
</dbReference>
<dbReference type="InterPro" id="IPR027417">
    <property type="entry name" value="P-loop_NTPase"/>
</dbReference>
<feature type="compositionally biased region" description="Acidic residues" evidence="4">
    <location>
        <begin position="1298"/>
        <end position="1308"/>
    </location>
</feature>
<evidence type="ECO:0000256" key="3">
    <source>
        <dbReference type="PROSITE-ProRule" id="PRU00289"/>
    </source>
</evidence>
<protein>
    <recommendedName>
        <fullName evidence="5">FtsK domain-containing protein</fullName>
    </recommendedName>
</protein>
<dbReference type="InterPro" id="IPR002543">
    <property type="entry name" value="FtsK_dom"/>
</dbReference>
<evidence type="ECO:0000313" key="6">
    <source>
        <dbReference type="EMBL" id="GLR63731.1"/>
    </source>
</evidence>
<feature type="region of interest" description="Disordered" evidence="4">
    <location>
        <begin position="1290"/>
        <end position="1315"/>
    </location>
</feature>
<dbReference type="PROSITE" id="PS50901">
    <property type="entry name" value="FTSK"/>
    <property type="match status" value="1"/>
</dbReference>
<feature type="binding site" evidence="3">
    <location>
        <begin position="1477"/>
        <end position="1484"/>
    </location>
    <ligand>
        <name>ATP</name>
        <dbReference type="ChEBI" id="CHEBI:30616"/>
    </ligand>
</feature>
<accession>A0ABQ5ZW96</accession>
<keyword evidence="2 3" id="KW-0067">ATP-binding</keyword>
<keyword evidence="7" id="KW-1185">Reference proteome</keyword>
<organism evidence="6 7">
    <name type="scientific">Marinospirillum insulare</name>
    <dbReference type="NCBI Taxonomy" id="217169"/>
    <lineage>
        <taxon>Bacteria</taxon>
        <taxon>Pseudomonadati</taxon>
        <taxon>Pseudomonadota</taxon>
        <taxon>Gammaproteobacteria</taxon>
        <taxon>Oceanospirillales</taxon>
        <taxon>Oceanospirillaceae</taxon>
        <taxon>Marinospirillum</taxon>
    </lineage>
</organism>
<evidence type="ECO:0000256" key="1">
    <source>
        <dbReference type="ARBA" id="ARBA00022741"/>
    </source>
</evidence>
<comment type="caution">
    <text evidence="6">The sequence shown here is derived from an EMBL/GenBank/DDBJ whole genome shotgun (WGS) entry which is preliminary data.</text>
</comment>
<reference evidence="7" key="1">
    <citation type="journal article" date="2019" name="Int. J. Syst. Evol. Microbiol.">
        <title>The Global Catalogue of Microorganisms (GCM) 10K type strain sequencing project: providing services to taxonomists for standard genome sequencing and annotation.</title>
        <authorList>
            <consortium name="The Broad Institute Genomics Platform"/>
            <consortium name="The Broad Institute Genome Sequencing Center for Infectious Disease"/>
            <person name="Wu L."/>
            <person name="Ma J."/>
        </authorList>
    </citation>
    <scope>NUCLEOTIDE SEQUENCE [LARGE SCALE GENOMIC DNA]</scope>
    <source>
        <strain evidence="7">NBRC 100033</strain>
    </source>
</reference>
<keyword evidence="1 3" id="KW-0547">Nucleotide-binding</keyword>
<dbReference type="SUPFAM" id="SSF52540">
    <property type="entry name" value="P-loop containing nucleoside triphosphate hydrolases"/>
    <property type="match status" value="1"/>
</dbReference>
<dbReference type="Gene3D" id="3.40.50.300">
    <property type="entry name" value="P-loop containing nucleotide triphosphate hydrolases"/>
    <property type="match status" value="1"/>
</dbReference>
<evidence type="ECO:0000256" key="4">
    <source>
        <dbReference type="SAM" id="MobiDB-lite"/>
    </source>
</evidence>
<dbReference type="Pfam" id="PF01580">
    <property type="entry name" value="FtsK_SpoIIIE"/>
    <property type="match status" value="1"/>
</dbReference>
<evidence type="ECO:0000259" key="5">
    <source>
        <dbReference type="PROSITE" id="PS50901"/>
    </source>
</evidence>
<gene>
    <name evidence="6" type="ORF">GCM10007878_11660</name>
</gene>
<feature type="domain" description="FtsK" evidence="5">
    <location>
        <begin position="1458"/>
        <end position="1650"/>
    </location>
</feature>
<dbReference type="EMBL" id="BSOR01000017">
    <property type="protein sequence ID" value="GLR63731.1"/>
    <property type="molecule type" value="Genomic_DNA"/>
</dbReference>
<dbReference type="InterPro" id="IPR050206">
    <property type="entry name" value="FtsK/SpoIIIE/SftA"/>
</dbReference>
<dbReference type="Proteomes" id="UP001156682">
    <property type="component" value="Unassembled WGS sequence"/>
</dbReference>
<name>A0ABQ5ZW96_9GAMM</name>
<dbReference type="NCBIfam" id="TIGR03237">
    <property type="entry name" value="dnd_assoc_2"/>
    <property type="match status" value="1"/>
</dbReference>
<sequence length="1686" mass="189950">MSKKQFEEFLVDHLISWAENSIEAGHRYQFTSPDAERSKALYKALVSKTNGCREVKDTRLAFIEVGQSKLVPVFHADTDGYTENFISHLRDEVASQQGALRGCALLVIHDSMLDTLINSAKDVAQEGNIWNPSKIKSLLHELIDQRDPKAKISECLLEFQFEQVVADGATMFGFKALYDAIADGDLRFDELGMLKDDTIIAWDDPKQIENRLRENQAISEKLDFYAEHFPNELTDKLAQHDLSEDFVKKNFPEDNVTAYKKKLEFGALKEEQDKNRSDLLELEKMSATGGELDECSETDKGAGLRKHHLILEIDQEQTHWAIDTTFLNAKLNNSNIKLQHTGNKAQTAEAFGDIQFKLNNAGGKRSCLTIEGSATGKARMFSVQIDTGKPKEKHYLRILILPKDDFYLEGFRNNYLLEPQKDRVTLRTDEHSLKIAEHGSTEVMTDNEQLFDAQLVGSVDFKKLASESDEVTFEVKGKYSTLCFNVEGAVDADGLTYPILLDQSRHSLLFNDDYYGSFNSAKNKVQLDNKEVAPKAKRLTLLQYEHRLCELKILAIKDNQAELKLSDILAKAPDLYDAYLALFNYLEQRKSLPSLEGWGPRFRALCDAVAEQYISALNAIELNSSLTQDQKDLLAIGIAHLGDDEQTQEYVTPFHPIVLAYNSNLAARLAEDQQAEQGASFKDLPKVTIQRLAAQGLLPYLFDAKNNFSFNIGEKENALWSRVVPQKNSNYDFVRTLVKDKTSKFVTAFGSLFIAGSKSQLIVNSVNNQDNQHVFMGLVDYVKNSKGILPAIHVNIYDDKEQRTLFDEFADTSSYEKLKELCELTKGKAKEQADTIIDVLRTQLTYSKFEHEDATEHKYAHITFFKNNELVCSTDVNVGEQPSGVVSAGLMPGEAAHNHNGDYFTSFGLKDVYIEDNLALQVASKVNGLLKPARRNGEQYTDSKSIALVVSDTFRQHLEVAYENSIWTTVIDPKVTLDFFESQKDVVLIHYSDNYTNSVNYDAITVTKQTDLYHKVLENDNGGHIEEFNAFNGEWLLNMVTAGANERKEKRGIISAYKYVNCLLADSPITWVPLSIAEIIRVAGNLGLKMSDSDFSRNAQGIKKGAISDDILFAGFYEDQLILLPVEVKTGRRQTHSKGVEQAKELKRYFTELLGQNTFAGHLYRGLFIRQVLMQIDKYKLYNVYKPNYFDPITSRTAWWLNGAYSLTDIPNYPEALVVVNVEDADFSTAQFTPVLNTLKIELPAGCLTHWVKTKLGELISSTTPALLQNIPEEYILKADCMNGVKPSAATESVQTTEEFEQDNDSELSCEKESKEDLPVVEDQTTYAQKQRKQMPAAELERIYQQVINCYYSHSISVYKPDDGPAYIEGPASILFRVAIDVGTDPKRLFDKSQSLKLVLRLEEEQEIGFSIAKGTVNIDVPKAPEQRYFVDQHDIWAPYWHRPEEVLEVPIGEDRNGDVISLNFSSSNCPHLLIGGTTGSGKSEALNTILYGMVKHYKPSELKLMLIDPKGTELNNFERFPHLLGEIGWDDEDAIKLLSHAVEEMQTRYSLFKELRVRSLSEYNAKVSPEQCIPWWVLVLDEYADLTSDRDKKKDIEAGLKRLAQKARAAGIHLIIATQKPSADVISTNLRSNLPAQLALRVKNGTESRVIIDDAGAETLNGKGDAFLKYEGKLVRVQCGRVSTG</sequence>